<proteinExistence type="predicted"/>
<dbReference type="Proteomes" id="UP000183413">
    <property type="component" value="Unassembled WGS sequence"/>
</dbReference>
<dbReference type="EMBL" id="FOVH01000012">
    <property type="protein sequence ID" value="SFP21366.1"/>
    <property type="molecule type" value="Genomic_DNA"/>
</dbReference>
<dbReference type="STRING" id="1993.SAMN04489713_112166"/>
<reference evidence="4 5" key="1">
    <citation type="submission" date="2016-10" db="EMBL/GenBank/DDBJ databases">
        <authorList>
            <person name="de Groot N.N."/>
        </authorList>
    </citation>
    <scope>NUCLEOTIDE SEQUENCE [LARGE SCALE GENOMIC DNA]</scope>
    <source>
        <strain evidence="4 5">DSM 43067</strain>
    </source>
</reference>
<evidence type="ECO:0000313" key="4">
    <source>
        <dbReference type="EMBL" id="SFP21366.1"/>
    </source>
</evidence>
<dbReference type="GO" id="GO:0033539">
    <property type="term" value="P:fatty acid beta-oxidation using acyl-CoA dehydrogenase"/>
    <property type="evidence" value="ECO:0007669"/>
    <property type="project" value="TreeGrafter"/>
</dbReference>
<dbReference type="InParanoid" id="A0A1I5NJ55"/>
<dbReference type="GO" id="GO:0005737">
    <property type="term" value="C:cytoplasm"/>
    <property type="evidence" value="ECO:0007669"/>
    <property type="project" value="TreeGrafter"/>
</dbReference>
<sequence length="343" mass="36086">MTPSTTVDTDFVRLLADIFGDWRRGRKEPTASLSLDRALWATLSGSDLTRLTATNGTGATWAEAAELLRAAARAAAPVPLAENDLLALWLLARSGLGDAGDAGGIRTVATLDPAGRARGVPWAGCADSVVALWQDEGRWFVADVPAAAVTVVSGHDLAGQPRDDVQVDLAALSGVPVAEPVRREYLLRGALARAVQSTGALEQAVGLSISHTSQRHQFGRPIAKFQAVQQLVADAACESALARAATDAAVAALMRGTDTLDELELRVAIARSVTGHATSVVVRNAHQVHGAIGTTLEHPLHEVTLPALAWRSEFGSLDHWDRRLTDLLIGAGGSAWQLGVPLR</sequence>
<dbReference type="InterPro" id="IPR036250">
    <property type="entry name" value="AcylCo_DH-like_C"/>
</dbReference>
<dbReference type="Pfam" id="PF00441">
    <property type="entry name" value="Acyl-CoA_dh_1"/>
    <property type="match status" value="1"/>
</dbReference>
<gene>
    <name evidence="4" type="ORF">SAMN04489713_112166</name>
</gene>
<keyword evidence="5" id="KW-1185">Reference proteome</keyword>
<dbReference type="PANTHER" id="PTHR48083:SF2">
    <property type="entry name" value="MEDIUM-CHAIN SPECIFIC ACYL-COA DEHYDROGENASE, MITOCHONDRIAL"/>
    <property type="match status" value="1"/>
</dbReference>
<protein>
    <submittedName>
        <fullName evidence="4">Acyl-CoA dehydrogenase</fullName>
    </submittedName>
</protein>
<dbReference type="GO" id="GO:0003995">
    <property type="term" value="F:acyl-CoA dehydrogenase activity"/>
    <property type="evidence" value="ECO:0007669"/>
    <property type="project" value="TreeGrafter"/>
</dbReference>
<dbReference type="AlphaFoldDB" id="A0A1I5NJ55"/>
<dbReference type="InterPro" id="IPR009075">
    <property type="entry name" value="AcylCo_DH/oxidase_C"/>
</dbReference>
<name>A0A1I5NJ55_9ACTN</name>
<evidence type="ECO:0000313" key="5">
    <source>
        <dbReference type="Proteomes" id="UP000183413"/>
    </source>
</evidence>
<dbReference type="InterPro" id="IPR050741">
    <property type="entry name" value="Acyl-CoA_dehydrogenase"/>
</dbReference>
<evidence type="ECO:0000256" key="2">
    <source>
        <dbReference type="ARBA" id="ARBA00023002"/>
    </source>
</evidence>
<organism evidence="4 5">
    <name type="scientific">Actinomadura madurae</name>
    <dbReference type="NCBI Taxonomy" id="1993"/>
    <lineage>
        <taxon>Bacteria</taxon>
        <taxon>Bacillati</taxon>
        <taxon>Actinomycetota</taxon>
        <taxon>Actinomycetes</taxon>
        <taxon>Streptosporangiales</taxon>
        <taxon>Thermomonosporaceae</taxon>
        <taxon>Actinomadura</taxon>
    </lineage>
</organism>
<dbReference type="eggNOG" id="COG1960">
    <property type="taxonomic scope" value="Bacteria"/>
</dbReference>
<dbReference type="RefSeq" id="WP_075023066.1">
    <property type="nucleotide sequence ID" value="NZ_FOVH01000012.1"/>
</dbReference>
<evidence type="ECO:0000259" key="3">
    <source>
        <dbReference type="Pfam" id="PF00441"/>
    </source>
</evidence>
<dbReference type="SUPFAM" id="SSF47203">
    <property type="entry name" value="Acyl-CoA dehydrogenase C-terminal domain-like"/>
    <property type="match status" value="1"/>
</dbReference>
<accession>A0A1I5NJ55</accession>
<evidence type="ECO:0000256" key="1">
    <source>
        <dbReference type="ARBA" id="ARBA00022630"/>
    </source>
</evidence>
<dbReference type="Gene3D" id="1.20.140.10">
    <property type="entry name" value="Butyryl-CoA Dehydrogenase, subunit A, domain 3"/>
    <property type="match status" value="1"/>
</dbReference>
<feature type="domain" description="Acyl-CoA dehydrogenase/oxidase C-terminal" evidence="3">
    <location>
        <begin position="186"/>
        <end position="308"/>
    </location>
</feature>
<dbReference type="PANTHER" id="PTHR48083">
    <property type="entry name" value="MEDIUM-CHAIN SPECIFIC ACYL-COA DEHYDROGENASE, MITOCHONDRIAL-RELATED"/>
    <property type="match status" value="1"/>
</dbReference>
<keyword evidence="2" id="KW-0560">Oxidoreductase</keyword>
<keyword evidence="1" id="KW-0285">Flavoprotein</keyword>